<dbReference type="EMBL" id="CP092085">
    <property type="protein sequence ID" value="UUN99360.1"/>
    <property type="molecule type" value="Genomic_DNA"/>
</dbReference>
<dbReference type="AlphaFoldDB" id="A0A8I1ABD3"/>
<accession>A0A8I1ABD3</accession>
<proteinExistence type="predicted"/>
<dbReference type="Proteomes" id="UP000644140">
    <property type="component" value="Chromosome"/>
</dbReference>
<dbReference type="RefSeq" id="WP_198114397.1">
    <property type="nucleotide sequence ID" value="NZ_CP066121.1"/>
</dbReference>
<organism evidence="1 2">
    <name type="scientific">Acinetobacter bereziniae</name>
    <name type="common">Acinetobacter genomosp. 10</name>
    <dbReference type="NCBI Taxonomy" id="106648"/>
    <lineage>
        <taxon>Bacteria</taxon>
        <taxon>Pseudomonadati</taxon>
        <taxon>Pseudomonadota</taxon>
        <taxon>Gammaproteobacteria</taxon>
        <taxon>Moraxellales</taxon>
        <taxon>Moraxellaceae</taxon>
        <taxon>Acinetobacter</taxon>
    </lineage>
</organism>
<evidence type="ECO:0000313" key="1">
    <source>
        <dbReference type="EMBL" id="UUN99360.1"/>
    </source>
</evidence>
<sequence>MKKYEIQHRESLKQSASISPLVVPLIIGIVYGTVIVFQGDITGAFAMFFLCLMFGLPLTYTITFALVLPMAIFLRKINALTSLKLCLWCTLIGPVAFYLYIYLLNSEPERMFDIYGIIFSLICGFISGGAFCVIARIRISAN</sequence>
<gene>
    <name evidence="1" type="ORF">I9054_007885</name>
</gene>
<name>A0A8I1ABD3_ACIBZ</name>
<protein>
    <submittedName>
        <fullName evidence="1">Uncharacterized protein</fullName>
    </submittedName>
</protein>
<evidence type="ECO:0000313" key="2">
    <source>
        <dbReference type="Proteomes" id="UP000644140"/>
    </source>
</evidence>
<reference evidence="1" key="1">
    <citation type="submission" date="2022-02" db="EMBL/GenBank/DDBJ databases">
        <title>Characterization of Tn125 harboring carbapenem-resistant Acinetobacter bereziniae clinical isolates.</title>
        <authorList>
            <person name="Wong N.-K."/>
            <person name="Pan Q."/>
        </authorList>
    </citation>
    <scope>NUCLEOTIDE SEQUENCE</scope>
    <source>
        <strain evidence="1">GD03393</strain>
    </source>
</reference>